<feature type="signal peptide" evidence="2">
    <location>
        <begin position="1"/>
        <end position="19"/>
    </location>
</feature>
<feature type="chain" id="PRO_5045108550" evidence="2">
    <location>
        <begin position="20"/>
        <end position="640"/>
    </location>
</feature>
<keyword evidence="5" id="KW-1185">Reference proteome</keyword>
<reference evidence="4 5" key="1">
    <citation type="submission" date="2021-03" db="EMBL/GenBank/DDBJ databases">
        <title>Novel species identification of genus Shewanella.</title>
        <authorList>
            <person name="Liu G."/>
            <person name="Zhang Q."/>
        </authorList>
    </citation>
    <scope>NUCLEOTIDE SEQUENCE [LARGE SCALE GENOMIC DNA]</scope>
    <source>
        <strain evidence="4 5">FJAT-52962</strain>
    </source>
</reference>
<feature type="domain" description="Peptidase S9 prolyl oligopeptidase catalytic" evidence="3">
    <location>
        <begin position="435"/>
        <end position="638"/>
    </location>
</feature>
<organism evidence="4 5">
    <name type="scientific">Shewanella sedimentimangrovi</name>
    <dbReference type="NCBI Taxonomy" id="2814293"/>
    <lineage>
        <taxon>Bacteria</taxon>
        <taxon>Pseudomonadati</taxon>
        <taxon>Pseudomonadota</taxon>
        <taxon>Gammaproteobacteria</taxon>
        <taxon>Alteromonadales</taxon>
        <taxon>Shewanellaceae</taxon>
        <taxon>Shewanella</taxon>
    </lineage>
</organism>
<name>A0ABX7R0U6_9GAMM</name>
<evidence type="ECO:0000256" key="1">
    <source>
        <dbReference type="ARBA" id="ARBA00022801"/>
    </source>
</evidence>
<dbReference type="InterPro" id="IPR029058">
    <property type="entry name" value="AB_hydrolase_fold"/>
</dbReference>
<dbReference type="SUPFAM" id="SSF53474">
    <property type="entry name" value="alpha/beta-Hydrolases"/>
    <property type="match status" value="1"/>
</dbReference>
<dbReference type="Gene3D" id="3.40.50.1820">
    <property type="entry name" value="alpha/beta hydrolase"/>
    <property type="match status" value="1"/>
</dbReference>
<dbReference type="Pfam" id="PF00326">
    <property type="entry name" value="Peptidase_S9"/>
    <property type="match status" value="1"/>
</dbReference>
<accession>A0ABX7R0U6</accession>
<evidence type="ECO:0000256" key="2">
    <source>
        <dbReference type="SAM" id="SignalP"/>
    </source>
</evidence>
<keyword evidence="1" id="KW-0378">Hydrolase</keyword>
<dbReference type="InterPro" id="IPR001375">
    <property type="entry name" value="Peptidase_S9_cat"/>
</dbReference>
<evidence type="ECO:0000313" key="5">
    <source>
        <dbReference type="Proteomes" id="UP000663207"/>
    </source>
</evidence>
<evidence type="ECO:0000259" key="3">
    <source>
        <dbReference type="Pfam" id="PF00326"/>
    </source>
</evidence>
<gene>
    <name evidence="4" type="ORF">JYB85_14515</name>
</gene>
<dbReference type="EMBL" id="CP071502">
    <property type="protein sequence ID" value="QSX36486.1"/>
    <property type="molecule type" value="Genomic_DNA"/>
</dbReference>
<dbReference type="RefSeq" id="WP_207379853.1">
    <property type="nucleotide sequence ID" value="NZ_CP071502.1"/>
</dbReference>
<dbReference type="PANTHER" id="PTHR42776">
    <property type="entry name" value="SERINE PEPTIDASE S9 FAMILY MEMBER"/>
    <property type="match status" value="1"/>
</dbReference>
<proteinExistence type="predicted"/>
<dbReference type="PANTHER" id="PTHR42776:SF27">
    <property type="entry name" value="DIPEPTIDYL PEPTIDASE FAMILY MEMBER 6"/>
    <property type="match status" value="1"/>
</dbReference>
<keyword evidence="2" id="KW-0732">Signal</keyword>
<dbReference type="SUPFAM" id="SSF82171">
    <property type="entry name" value="DPP6 N-terminal domain-like"/>
    <property type="match status" value="1"/>
</dbReference>
<protein>
    <submittedName>
        <fullName evidence="4">S9 family peptidase</fullName>
    </submittedName>
</protein>
<sequence length="640" mass="71721">MRLFYALLLQFLVLGAPQAAENAPVTLPLPVEAYGSLPDLGRFEMTPDGSKLAYVMNNQGELTLVIYDLEQRKQQMVAKGDNKEVFLNYFVWANDEDLLISIKDIKYVRGVRFAVTRLFRYSINDEKKLMPVLRTQPGDNEPQFQDNIISLLPDEPEEILMALDYTVVNQPAVYRVNIKSKKRRLIERPRSNVHGWIADEQGKVRIAIGRDETTQFYDLLGDDGRTRLFEFEVFSPETVTIKGFDLDPDVLYFTALHEGRDALFRLRLSDPKREWELVYADDTYDVAGSLVYSSVSGKVAGFTHSNAPDSRVYWDKDLSKLQRSLAAAIPDAFNSILDMSRDGNSYLLYSESKKDSGSYFIGNRKAGSLDYIGSRYPQVDEAHMHETRQISFKAKDGLVIEGYLTLPSNVTANKPMPTIILPHGGPHARDYDGFDYWSQWFAEQGYLVLQPNFRGSSGYGYAFEMAALQQWGKAMQDDLQDAANYLIAEGLADEKRICAVGASYGGYAALMAVVKHPQTFKCAAGFGSVTDLELLVSRSRAFTNHKVVKAQLGSDSDALEASSPISHAEKLSRPVLLIHGGDDEVVNVTHSRDMASALKGAGKDVQYIELEHGDHHLSHQAHRLKTLSAIKAFLDKQLLL</sequence>
<dbReference type="Proteomes" id="UP000663207">
    <property type="component" value="Chromosome"/>
</dbReference>
<evidence type="ECO:0000313" key="4">
    <source>
        <dbReference type="EMBL" id="QSX36486.1"/>
    </source>
</evidence>